<feature type="region of interest" description="Disordered" evidence="12">
    <location>
        <begin position="203"/>
        <end position="224"/>
    </location>
</feature>
<comment type="subcellular location">
    <subcellularLocation>
        <location evidence="1">Cell membrane</location>
        <topology evidence="1">Lipid-anchor</topology>
        <topology evidence="1">GPI-anchor</topology>
    </subcellularLocation>
</comment>
<evidence type="ECO:0000256" key="3">
    <source>
        <dbReference type="ARBA" id="ARBA00022475"/>
    </source>
</evidence>
<comment type="caution">
    <text evidence="14">The sequence shown here is derived from an EMBL/GenBank/DDBJ whole genome shotgun (WGS) entry which is preliminary data.</text>
</comment>
<dbReference type="PROSITE" id="PS50853">
    <property type="entry name" value="FN3"/>
    <property type="match status" value="3"/>
</dbReference>
<reference evidence="14" key="1">
    <citation type="submission" date="2021-01" db="EMBL/GenBank/DDBJ databases">
        <title>A chromosome-scale assembly of European eel, Anguilla anguilla.</title>
        <authorList>
            <person name="Henkel C."/>
            <person name="Jong-Raadsen S.A."/>
            <person name="Dufour S."/>
            <person name="Weltzien F.-A."/>
            <person name="Palstra A.P."/>
            <person name="Pelster B."/>
            <person name="Spaink H.P."/>
            <person name="Van Den Thillart G.E."/>
            <person name="Jansen H."/>
            <person name="Zahm M."/>
            <person name="Klopp C."/>
            <person name="Cedric C."/>
            <person name="Louis A."/>
            <person name="Berthelot C."/>
            <person name="Parey E."/>
            <person name="Roest Crollius H."/>
            <person name="Montfort J."/>
            <person name="Robinson-Rechavi M."/>
            <person name="Bucao C."/>
            <person name="Bouchez O."/>
            <person name="Gislard M."/>
            <person name="Lluch J."/>
            <person name="Milhes M."/>
            <person name="Lampietro C."/>
            <person name="Lopez Roques C."/>
            <person name="Donnadieu C."/>
            <person name="Braasch I."/>
            <person name="Desvignes T."/>
            <person name="Postlethwait J."/>
            <person name="Bobe J."/>
            <person name="Guiguen Y."/>
            <person name="Dirks R."/>
        </authorList>
    </citation>
    <scope>NUCLEOTIDE SEQUENCE</scope>
    <source>
        <strain evidence="14">Tag_6206</strain>
        <tissue evidence="14">Liver</tissue>
    </source>
</reference>
<evidence type="ECO:0000256" key="12">
    <source>
        <dbReference type="SAM" id="MobiDB-lite"/>
    </source>
</evidence>
<dbReference type="InterPro" id="IPR003961">
    <property type="entry name" value="FN3_dom"/>
</dbReference>
<dbReference type="AlphaFoldDB" id="A0A9D3LV98"/>
<dbReference type="FunFam" id="2.60.40.10:FF:000054">
    <property type="entry name" value="Contactin 1"/>
    <property type="match status" value="1"/>
</dbReference>
<evidence type="ECO:0000256" key="10">
    <source>
        <dbReference type="ARBA" id="ARBA00023180"/>
    </source>
</evidence>
<proteinExistence type="inferred from homology"/>
<keyword evidence="10" id="KW-0325">Glycoprotein</keyword>
<dbReference type="Pfam" id="PF00041">
    <property type="entry name" value="fn3"/>
    <property type="match status" value="2"/>
</dbReference>
<evidence type="ECO:0000256" key="1">
    <source>
        <dbReference type="ARBA" id="ARBA00004609"/>
    </source>
</evidence>
<gene>
    <name evidence="14" type="ORF">ANANG_G00241290</name>
</gene>
<keyword evidence="6" id="KW-0677">Repeat</keyword>
<evidence type="ECO:0000256" key="6">
    <source>
        <dbReference type="ARBA" id="ARBA00022737"/>
    </source>
</evidence>
<evidence type="ECO:0000256" key="7">
    <source>
        <dbReference type="ARBA" id="ARBA00022889"/>
    </source>
</evidence>
<feature type="domain" description="Fibronectin type-III" evidence="13">
    <location>
        <begin position="120"/>
        <end position="217"/>
    </location>
</feature>
<sequence length="345" mass="37208">MESAVAVELNPWVEYEFRVVATNAIGTGDPSAPSRAVRTKEAVPSVAPANVSGGNGRRHELVISWEPVSEEFQNGEGFGYIVAFRATGRAAGRRRCRGVQQQGRRPVQQSGHRLLRGRRAPRGPSGVSAASLSASEIQVRWRSSNPGPGRPWGYEVSYWKDAEREDSGQKVRTPGNETSVLLTGLEGNSLYLISVKGYNSIGHGPPSNAVQARTKKSPPSQPPSNLMWIQEGNNVSLSWEPVRSMDNESDVIGYKVSLRQEGRSHSQVIRTQNPSAVLSLPEGGTYIIEVQTLSDGGEGATSAPVRVLTSSGVRAKSGQQSVIIQSWGSIWTPLLLAPLVPLAPW</sequence>
<dbReference type="FunFam" id="2.60.40.10:FF:000028">
    <property type="entry name" value="Neuronal cell adhesion molecule"/>
    <property type="match status" value="1"/>
</dbReference>
<evidence type="ECO:0000256" key="11">
    <source>
        <dbReference type="ARBA" id="ARBA00023288"/>
    </source>
</evidence>
<dbReference type="GO" id="GO:0098609">
    <property type="term" value="P:cell-cell adhesion"/>
    <property type="evidence" value="ECO:0007669"/>
    <property type="project" value="TreeGrafter"/>
</dbReference>
<keyword evidence="3" id="KW-1003">Cell membrane</keyword>
<dbReference type="FunFam" id="2.60.40.10:FF:000035">
    <property type="entry name" value="Contactin 1"/>
    <property type="match status" value="1"/>
</dbReference>
<dbReference type="GO" id="GO:0016020">
    <property type="term" value="C:membrane"/>
    <property type="evidence" value="ECO:0007669"/>
    <property type="project" value="UniProtKB-SubCell"/>
</dbReference>
<feature type="region of interest" description="Disordered" evidence="12">
    <location>
        <begin position="27"/>
        <end position="53"/>
    </location>
</feature>
<evidence type="ECO:0000256" key="2">
    <source>
        <dbReference type="ARBA" id="ARBA00009812"/>
    </source>
</evidence>
<feature type="compositionally biased region" description="Low complexity" evidence="12">
    <location>
        <begin position="98"/>
        <end position="111"/>
    </location>
</feature>
<evidence type="ECO:0000259" key="13">
    <source>
        <dbReference type="PROSITE" id="PS50853"/>
    </source>
</evidence>
<evidence type="ECO:0000256" key="8">
    <source>
        <dbReference type="ARBA" id="ARBA00023136"/>
    </source>
</evidence>
<keyword evidence="5" id="KW-0732">Signal</keyword>
<accession>A0A9D3LV98</accession>
<keyword evidence="4" id="KW-0336">GPI-anchor</keyword>
<keyword evidence="15" id="KW-1185">Reference proteome</keyword>
<keyword evidence="8" id="KW-0472">Membrane</keyword>
<dbReference type="Gene3D" id="2.60.40.10">
    <property type="entry name" value="Immunoglobulins"/>
    <property type="match status" value="4"/>
</dbReference>
<feature type="domain" description="Fibronectin type-III" evidence="13">
    <location>
        <begin position="1"/>
        <end position="42"/>
    </location>
</feature>
<evidence type="ECO:0000313" key="14">
    <source>
        <dbReference type="EMBL" id="KAG5837617.1"/>
    </source>
</evidence>
<name>A0A9D3LV98_ANGAN</name>
<evidence type="ECO:0000256" key="5">
    <source>
        <dbReference type="ARBA" id="ARBA00022729"/>
    </source>
</evidence>
<dbReference type="SUPFAM" id="SSF49265">
    <property type="entry name" value="Fibronectin type III"/>
    <property type="match status" value="2"/>
</dbReference>
<dbReference type="InterPro" id="IPR036116">
    <property type="entry name" value="FN3_sf"/>
</dbReference>
<dbReference type="PANTHER" id="PTHR44170">
    <property type="entry name" value="PROTEIN SIDEKICK"/>
    <property type="match status" value="1"/>
</dbReference>
<evidence type="ECO:0000313" key="15">
    <source>
        <dbReference type="Proteomes" id="UP001044222"/>
    </source>
</evidence>
<keyword evidence="11" id="KW-0449">Lipoprotein</keyword>
<organism evidence="14 15">
    <name type="scientific">Anguilla anguilla</name>
    <name type="common">European freshwater eel</name>
    <name type="synonym">Muraena anguilla</name>
    <dbReference type="NCBI Taxonomy" id="7936"/>
    <lineage>
        <taxon>Eukaryota</taxon>
        <taxon>Metazoa</taxon>
        <taxon>Chordata</taxon>
        <taxon>Craniata</taxon>
        <taxon>Vertebrata</taxon>
        <taxon>Euteleostomi</taxon>
        <taxon>Actinopterygii</taxon>
        <taxon>Neopterygii</taxon>
        <taxon>Teleostei</taxon>
        <taxon>Anguilliformes</taxon>
        <taxon>Anguillidae</taxon>
        <taxon>Anguilla</taxon>
    </lineage>
</organism>
<comment type="similarity">
    <text evidence="2">Belongs to the immunoglobulin superfamily. Contactin family.</text>
</comment>
<dbReference type="InterPro" id="IPR013783">
    <property type="entry name" value="Ig-like_fold"/>
</dbReference>
<keyword evidence="7" id="KW-0130">Cell adhesion</keyword>
<keyword evidence="9" id="KW-1015">Disulfide bond</keyword>
<dbReference type="PANTHER" id="PTHR44170:SF17">
    <property type="entry name" value="CONTACTIN-5"/>
    <property type="match status" value="1"/>
</dbReference>
<dbReference type="EMBL" id="JAFIRN010000013">
    <property type="protein sequence ID" value="KAG5837617.1"/>
    <property type="molecule type" value="Genomic_DNA"/>
</dbReference>
<dbReference type="SMART" id="SM00060">
    <property type="entry name" value="FN3"/>
    <property type="match status" value="2"/>
</dbReference>
<evidence type="ECO:0000256" key="4">
    <source>
        <dbReference type="ARBA" id="ARBA00022622"/>
    </source>
</evidence>
<feature type="region of interest" description="Disordered" evidence="12">
    <location>
        <begin position="95"/>
        <end position="131"/>
    </location>
</feature>
<dbReference type="CDD" id="cd00063">
    <property type="entry name" value="FN3"/>
    <property type="match status" value="3"/>
</dbReference>
<dbReference type="Proteomes" id="UP001044222">
    <property type="component" value="Chromosome 13"/>
</dbReference>
<feature type="domain" description="Fibronectin type-III" evidence="13">
    <location>
        <begin position="222"/>
        <end position="312"/>
    </location>
</feature>
<protein>
    <recommendedName>
        <fullName evidence="13">Fibronectin type-III domain-containing protein</fullName>
    </recommendedName>
</protein>
<evidence type="ECO:0000256" key="9">
    <source>
        <dbReference type="ARBA" id="ARBA00023157"/>
    </source>
</evidence>